<proteinExistence type="predicted"/>
<dbReference type="AlphaFoldDB" id="A0AAD6WW30"/>
<organism evidence="1 2">
    <name type="scientific">Mycena alexandri</name>
    <dbReference type="NCBI Taxonomy" id="1745969"/>
    <lineage>
        <taxon>Eukaryota</taxon>
        <taxon>Fungi</taxon>
        <taxon>Dikarya</taxon>
        <taxon>Basidiomycota</taxon>
        <taxon>Agaricomycotina</taxon>
        <taxon>Agaricomycetes</taxon>
        <taxon>Agaricomycetidae</taxon>
        <taxon>Agaricales</taxon>
        <taxon>Marasmiineae</taxon>
        <taxon>Mycenaceae</taxon>
        <taxon>Mycena</taxon>
    </lineage>
</organism>
<reference evidence="1" key="1">
    <citation type="submission" date="2023-03" db="EMBL/GenBank/DDBJ databases">
        <title>Massive genome expansion in bonnet fungi (Mycena s.s.) driven by repeated elements and novel gene families across ecological guilds.</title>
        <authorList>
            <consortium name="Lawrence Berkeley National Laboratory"/>
            <person name="Harder C.B."/>
            <person name="Miyauchi S."/>
            <person name="Viragh M."/>
            <person name="Kuo A."/>
            <person name="Thoen E."/>
            <person name="Andreopoulos B."/>
            <person name="Lu D."/>
            <person name="Skrede I."/>
            <person name="Drula E."/>
            <person name="Henrissat B."/>
            <person name="Morin E."/>
            <person name="Kohler A."/>
            <person name="Barry K."/>
            <person name="LaButti K."/>
            <person name="Morin E."/>
            <person name="Salamov A."/>
            <person name="Lipzen A."/>
            <person name="Mereny Z."/>
            <person name="Hegedus B."/>
            <person name="Baldrian P."/>
            <person name="Stursova M."/>
            <person name="Weitz H."/>
            <person name="Taylor A."/>
            <person name="Grigoriev I.V."/>
            <person name="Nagy L.G."/>
            <person name="Martin F."/>
            <person name="Kauserud H."/>
        </authorList>
    </citation>
    <scope>NUCLEOTIDE SEQUENCE</scope>
    <source>
        <strain evidence="1">CBHHK200</strain>
    </source>
</reference>
<keyword evidence="2" id="KW-1185">Reference proteome</keyword>
<evidence type="ECO:0000313" key="2">
    <source>
        <dbReference type="Proteomes" id="UP001218188"/>
    </source>
</evidence>
<name>A0AAD6WW30_9AGAR</name>
<dbReference type="EMBL" id="JARJCM010000152">
    <property type="protein sequence ID" value="KAJ7025491.1"/>
    <property type="molecule type" value="Genomic_DNA"/>
</dbReference>
<dbReference type="Proteomes" id="UP001218188">
    <property type="component" value="Unassembled WGS sequence"/>
</dbReference>
<sequence>MGVSWVSGTTGKQACVRGTWETKKGCRTVAKKMVDGYPSNSFRGHYTIDGCIKEWQLHCALGEHAHPVDPTHTPSPSLTPIGKAGRRVDPQLQADMQKYCMPGTSSPSTYSASSSTLSSVTATSWAEVPTSVVYFALWRGNVVYTRRYVHEWARILAAKQRRRFFLAQAQGAEPSILCCADYDEAQAFAEGIHWIHD</sequence>
<accession>A0AAD6WW30</accession>
<comment type="caution">
    <text evidence="1">The sequence shown here is derived from an EMBL/GenBank/DDBJ whole genome shotgun (WGS) entry which is preliminary data.</text>
</comment>
<evidence type="ECO:0000313" key="1">
    <source>
        <dbReference type="EMBL" id="KAJ7025491.1"/>
    </source>
</evidence>
<gene>
    <name evidence="1" type="ORF">C8F04DRAFT_1191384</name>
</gene>
<protein>
    <submittedName>
        <fullName evidence="1">Uncharacterized protein</fullName>
    </submittedName>
</protein>